<keyword evidence="3" id="KW-1185">Reference proteome</keyword>
<dbReference type="InterPro" id="IPR047140">
    <property type="entry name" value="LabA"/>
</dbReference>
<dbReference type="EMBL" id="JAPYYP010000042">
    <property type="protein sequence ID" value="MDA5110784.1"/>
    <property type="molecule type" value="Genomic_DNA"/>
</dbReference>
<dbReference type="RefSeq" id="WP_156110503.1">
    <property type="nucleotide sequence ID" value="NZ_JAPYYP010000042.1"/>
</dbReference>
<evidence type="ECO:0000313" key="3">
    <source>
        <dbReference type="Proteomes" id="UP001151071"/>
    </source>
</evidence>
<accession>A0A9X3TUN4</accession>
<proteinExistence type="predicted"/>
<name>A0A9X3TUN4_9BACL</name>
<organism evidence="2 3">
    <name type="scientific">Brevibacillus thermoruber</name>
    <dbReference type="NCBI Taxonomy" id="33942"/>
    <lineage>
        <taxon>Bacteria</taxon>
        <taxon>Bacillati</taxon>
        <taxon>Bacillota</taxon>
        <taxon>Bacilli</taxon>
        <taxon>Bacillales</taxon>
        <taxon>Paenibacillaceae</taxon>
        <taxon>Brevibacillus</taxon>
    </lineage>
</organism>
<dbReference type="Proteomes" id="UP001151071">
    <property type="component" value="Unassembled WGS sequence"/>
</dbReference>
<dbReference type="PANTHER" id="PTHR35458">
    <property type="entry name" value="SLR0755 PROTEIN"/>
    <property type="match status" value="1"/>
</dbReference>
<evidence type="ECO:0000313" key="2">
    <source>
        <dbReference type="EMBL" id="MDA5110784.1"/>
    </source>
</evidence>
<dbReference type="AlphaFoldDB" id="A0A9X3TUN4"/>
<protein>
    <submittedName>
        <fullName evidence="2">NYN domain-containing protein</fullName>
    </submittedName>
</protein>
<gene>
    <name evidence="2" type="ORF">O3V59_20795</name>
</gene>
<evidence type="ECO:0000259" key="1">
    <source>
        <dbReference type="Pfam" id="PF01936"/>
    </source>
</evidence>
<dbReference type="GO" id="GO:0004540">
    <property type="term" value="F:RNA nuclease activity"/>
    <property type="evidence" value="ECO:0007669"/>
    <property type="project" value="InterPro"/>
</dbReference>
<sequence length="192" mass="22138">MQKRAAVFIDGGYLDNVLLHYGRAKIDYEKMVQDLTGENPLLRAYYYHCLPYQSAEPTPEEKQKFSSAERFLRRLSRLNSFTVRKGKLQYRGKTDDGKPLFEQKRVDVALATDLVMHGTKRLITHAILITGDSDFIPAVEIAQSEGVHITLFYGNGENSMPHDELMDAVDSRHMITQEMIDKWKREERAETI</sequence>
<reference evidence="2" key="1">
    <citation type="submission" date="2022-12" db="EMBL/GenBank/DDBJ databases">
        <title>Draft genome sequence of the thermophilic strain Brevibacillus thermoruber HT42, isolated from Los Humeros, Puebla, Mexico, with biotechnological potential.</title>
        <authorList>
            <person name="Lara Sanchez J."/>
            <person name="Solis Palacios R."/>
            <person name="Bustos Baena A.S."/>
            <person name="Ruz Baez A.E."/>
            <person name="Espinosa Luna G."/>
            <person name="Oliart Ros R.M."/>
        </authorList>
    </citation>
    <scope>NUCLEOTIDE SEQUENCE</scope>
    <source>
        <strain evidence="2">HT42</strain>
    </source>
</reference>
<dbReference type="InterPro" id="IPR021139">
    <property type="entry name" value="NYN"/>
</dbReference>
<comment type="caution">
    <text evidence="2">The sequence shown here is derived from an EMBL/GenBank/DDBJ whole genome shotgun (WGS) entry which is preliminary data.</text>
</comment>
<dbReference type="Pfam" id="PF01936">
    <property type="entry name" value="NYN"/>
    <property type="match status" value="1"/>
</dbReference>
<feature type="domain" description="NYN" evidence="1">
    <location>
        <begin position="4"/>
        <end position="171"/>
    </location>
</feature>
<dbReference type="Gene3D" id="3.40.50.1010">
    <property type="entry name" value="5'-nuclease"/>
    <property type="match status" value="1"/>
</dbReference>
<dbReference type="PANTHER" id="PTHR35458:SF8">
    <property type="entry name" value="SLR0650 PROTEIN"/>
    <property type="match status" value="1"/>
</dbReference>